<reference evidence="2 3" key="1">
    <citation type="submission" date="2017-11" db="EMBL/GenBank/DDBJ databases">
        <title>De-novo sequencing of pomegranate (Punica granatum L.) genome.</title>
        <authorList>
            <person name="Akparov Z."/>
            <person name="Amiraslanov A."/>
            <person name="Hajiyeva S."/>
            <person name="Abbasov M."/>
            <person name="Kaur K."/>
            <person name="Hamwieh A."/>
            <person name="Solovyev V."/>
            <person name="Salamov A."/>
            <person name="Braich B."/>
            <person name="Kosarev P."/>
            <person name="Mahmoud A."/>
            <person name="Hajiyev E."/>
            <person name="Babayeva S."/>
            <person name="Izzatullayeva V."/>
            <person name="Mammadov A."/>
            <person name="Mammadov A."/>
            <person name="Sharifova S."/>
            <person name="Ojaghi J."/>
            <person name="Eynullazada K."/>
            <person name="Bayramov B."/>
            <person name="Abdulazimova A."/>
            <person name="Shahmuradov I."/>
        </authorList>
    </citation>
    <scope>NUCLEOTIDE SEQUENCE [LARGE SCALE GENOMIC DNA]</scope>
    <source>
        <strain evidence="3">cv. AG2017</strain>
        <tissue evidence="2">Leaf</tissue>
    </source>
</reference>
<dbReference type="Proteomes" id="UP000233551">
    <property type="component" value="Unassembled WGS sequence"/>
</dbReference>
<name>A0A2I0KQC7_PUNGR</name>
<dbReference type="Pfam" id="PF14244">
    <property type="entry name" value="Retrotran_gag_3"/>
    <property type="match status" value="1"/>
</dbReference>
<dbReference type="PANTHER" id="PTHR37610:SF97">
    <property type="entry name" value="RETROTRANSPOSON GAG DOMAIN-CONTAINING PROTEIN"/>
    <property type="match status" value="1"/>
</dbReference>
<dbReference type="EMBL" id="PGOL01000434">
    <property type="protein sequence ID" value="PKI70661.1"/>
    <property type="molecule type" value="Genomic_DNA"/>
</dbReference>
<evidence type="ECO:0000259" key="1">
    <source>
        <dbReference type="Pfam" id="PF14244"/>
    </source>
</evidence>
<accession>A0A2I0KQC7</accession>
<organism evidence="2 3">
    <name type="scientific">Punica granatum</name>
    <name type="common">Pomegranate</name>
    <dbReference type="NCBI Taxonomy" id="22663"/>
    <lineage>
        <taxon>Eukaryota</taxon>
        <taxon>Viridiplantae</taxon>
        <taxon>Streptophyta</taxon>
        <taxon>Embryophyta</taxon>
        <taxon>Tracheophyta</taxon>
        <taxon>Spermatophyta</taxon>
        <taxon>Magnoliopsida</taxon>
        <taxon>eudicotyledons</taxon>
        <taxon>Gunneridae</taxon>
        <taxon>Pentapetalae</taxon>
        <taxon>rosids</taxon>
        <taxon>malvids</taxon>
        <taxon>Myrtales</taxon>
        <taxon>Lythraceae</taxon>
        <taxon>Punica</taxon>
    </lineage>
</organism>
<dbReference type="AlphaFoldDB" id="A0A2I0KQC7"/>
<proteinExistence type="predicted"/>
<evidence type="ECO:0000313" key="2">
    <source>
        <dbReference type="EMBL" id="PKI70661.1"/>
    </source>
</evidence>
<dbReference type="PANTHER" id="PTHR37610">
    <property type="entry name" value="CCHC-TYPE DOMAIN-CONTAINING PROTEIN"/>
    <property type="match status" value="1"/>
</dbReference>
<feature type="domain" description="Retrotransposon Copia-like N-terminal" evidence="1">
    <location>
        <begin position="52"/>
        <end position="97"/>
    </location>
</feature>
<gene>
    <name evidence="2" type="ORF">CRG98_008894</name>
</gene>
<protein>
    <recommendedName>
        <fullName evidence="1">Retrotransposon Copia-like N-terminal domain-containing protein</fullName>
    </recommendedName>
</protein>
<keyword evidence="3" id="KW-1185">Reference proteome</keyword>
<evidence type="ECO:0000313" key="3">
    <source>
        <dbReference type="Proteomes" id="UP000233551"/>
    </source>
</evidence>
<dbReference type="InterPro" id="IPR029472">
    <property type="entry name" value="Copia-like_N"/>
</dbReference>
<sequence>MNVSNCPVFDNFIWYQSHWIIIPRSCLILLDEKEKSVEKKPINPSSPYFLSASDSPGATLVPSNLTVDNYPIWAKAAKPALRAKDKLGFIDGCFKNPGPTSSEFNSWDMFEWRQEEWRKAVLGQSLENGPLVSNVLTGRHGNMGSKDKPGGKSWEFYFDSGTLRRAISRAAELCQQAPRAF</sequence>
<comment type="caution">
    <text evidence="2">The sequence shown here is derived from an EMBL/GenBank/DDBJ whole genome shotgun (WGS) entry which is preliminary data.</text>
</comment>